<sequence length="290" mass="31657">MLVQIIVSGLIFGCVYGLAALGMVLIFKTTDVVNFAQGEMAMVTAFVSYVFLSQMNLSYIFSFTLSLIFAAILGIVLYLVFMKRVQHAPPLNQMVVTLGLFLVLNGVAGLIWGHHSASYPEAFQGEPIRIGGVFISPNEIFIVILTIILMLIFFFIFKYTKIGLMMRATGQDMFASYLMGIKVSKIFKFIWGVGAVLGGIAGMLTAPITFLSPNMMVDVLVMAFAAAVLGGFVSLPGAFIGGLIIGVFENLISYYISPEMKLVYTFLLIVVILYVRPQGIFGGTKLVKKV</sequence>
<feature type="transmembrane region" description="Helical" evidence="9">
    <location>
        <begin position="6"/>
        <end position="27"/>
    </location>
</feature>
<accession>A0A8J8KAC7</accession>
<dbReference type="GO" id="GO:0006865">
    <property type="term" value="P:amino acid transport"/>
    <property type="evidence" value="ECO:0007669"/>
    <property type="project" value="UniProtKB-KW"/>
</dbReference>
<evidence type="ECO:0000313" key="11">
    <source>
        <dbReference type="Proteomes" id="UP000625804"/>
    </source>
</evidence>
<dbReference type="RefSeq" id="WP_173729720.1">
    <property type="nucleotide sequence ID" value="NZ_JABTTE010000002.1"/>
</dbReference>
<dbReference type="GO" id="GO:0022857">
    <property type="term" value="F:transmembrane transporter activity"/>
    <property type="evidence" value="ECO:0007669"/>
    <property type="project" value="InterPro"/>
</dbReference>
<keyword evidence="5" id="KW-0029">Amino-acid transport</keyword>
<protein>
    <submittedName>
        <fullName evidence="10">Branched-chain amino acid ABC transporter permease</fullName>
    </submittedName>
</protein>
<evidence type="ECO:0000256" key="1">
    <source>
        <dbReference type="ARBA" id="ARBA00004651"/>
    </source>
</evidence>
<name>A0A8J8KAC7_9BACI</name>
<keyword evidence="4 9" id="KW-0812">Transmembrane</keyword>
<comment type="caution">
    <text evidence="10">The sequence shown here is derived from an EMBL/GenBank/DDBJ whole genome shotgun (WGS) entry which is preliminary data.</text>
</comment>
<comment type="subcellular location">
    <subcellularLocation>
        <location evidence="1">Cell membrane</location>
        <topology evidence="1">Multi-pass membrane protein</topology>
    </subcellularLocation>
</comment>
<dbReference type="InterPro" id="IPR001851">
    <property type="entry name" value="ABC_transp_permease"/>
</dbReference>
<gene>
    <name evidence="10" type="ORF">HR057_01895</name>
</gene>
<evidence type="ECO:0000256" key="6">
    <source>
        <dbReference type="ARBA" id="ARBA00022989"/>
    </source>
</evidence>
<dbReference type="CDD" id="cd06582">
    <property type="entry name" value="TM_PBP1_LivH_like"/>
    <property type="match status" value="1"/>
</dbReference>
<dbReference type="AlphaFoldDB" id="A0A8J8KAC7"/>
<keyword evidence="2" id="KW-0813">Transport</keyword>
<keyword evidence="7 9" id="KW-0472">Membrane</keyword>
<keyword evidence="3" id="KW-1003">Cell membrane</keyword>
<dbReference type="Pfam" id="PF02653">
    <property type="entry name" value="BPD_transp_2"/>
    <property type="match status" value="1"/>
</dbReference>
<evidence type="ECO:0000256" key="5">
    <source>
        <dbReference type="ARBA" id="ARBA00022970"/>
    </source>
</evidence>
<evidence type="ECO:0000256" key="7">
    <source>
        <dbReference type="ARBA" id="ARBA00023136"/>
    </source>
</evidence>
<dbReference type="PANTHER" id="PTHR11795">
    <property type="entry name" value="BRANCHED-CHAIN AMINO ACID TRANSPORT SYSTEM PERMEASE PROTEIN LIVH"/>
    <property type="match status" value="1"/>
</dbReference>
<comment type="similarity">
    <text evidence="8">Belongs to the binding-protein-dependent transport system permease family. LivHM subfamily.</text>
</comment>
<feature type="transmembrane region" description="Helical" evidence="9">
    <location>
        <begin position="58"/>
        <end position="81"/>
    </location>
</feature>
<keyword evidence="11" id="KW-1185">Reference proteome</keyword>
<reference evidence="10" key="1">
    <citation type="submission" date="2020-06" db="EMBL/GenBank/DDBJ databases">
        <title>A novel thermopfilic bacterium from Erzurum, Turkey.</title>
        <authorList>
            <person name="Adiguzel A."/>
            <person name="Ay H."/>
            <person name="Baltaci M.O."/>
        </authorList>
    </citation>
    <scope>NUCLEOTIDE SEQUENCE</scope>
    <source>
        <strain evidence="10">P2</strain>
    </source>
</reference>
<dbReference type="GO" id="GO:0005886">
    <property type="term" value="C:plasma membrane"/>
    <property type="evidence" value="ECO:0007669"/>
    <property type="project" value="UniProtKB-SubCell"/>
</dbReference>
<dbReference type="EMBL" id="JABTTE010000002">
    <property type="protein sequence ID" value="NSL50512.1"/>
    <property type="molecule type" value="Genomic_DNA"/>
</dbReference>
<dbReference type="InterPro" id="IPR052157">
    <property type="entry name" value="BCAA_transport_permease"/>
</dbReference>
<evidence type="ECO:0000256" key="8">
    <source>
        <dbReference type="ARBA" id="ARBA00037998"/>
    </source>
</evidence>
<feature type="transmembrane region" description="Helical" evidence="9">
    <location>
        <begin position="222"/>
        <end position="248"/>
    </location>
</feature>
<evidence type="ECO:0000256" key="9">
    <source>
        <dbReference type="SAM" id="Phobius"/>
    </source>
</evidence>
<feature type="transmembrane region" description="Helical" evidence="9">
    <location>
        <begin position="140"/>
        <end position="157"/>
    </location>
</feature>
<evidence type="ECO:0000256" key="2">
    <source>
        <dbReference type="ARBA" id="ARBA00022448"/>
    </source>
</evidence>
<proteinExistence type="inferred from homology"/>
<evidence type="ECO:0000313" key="10">
    <source>
        <dbReference type="EMBL" id="NSL50512.1"/>
    </source>
</evidence>
<dbReference type="PANTHER" id="PTHR11795:SF451">
    <property type="entry name" value="ABC TRANSPORTER PERMEASE PROTEIN"/>
    <property type="match status" value="1"/>
</dbReference>
<feature type="transmembrane region" description="Helical" evidence="9">
    <location>
        <begin position="189"/>
        <end position="210"/>
    </location>
</feature>
<keyword evidence="6 9" id="KW-1133">Transmembrane helix</keyword>
<feature type="transmembrane region" description="Helical" evidence="9">
    <location>
        <begin position="93"/>
        <end position="113"/>
    </location>
</feature>
<feature type="transmembrane region" description="Helical" evidence="9">
    <location>
        <begin position="260"/>
        <end position="277"/>
    </location>
</feature>
<evidence type="ECO:0000256" key="4">
    <source>
        <dbReference type="ARBA" id="ARBA00022692"/>
    </source>
</evidence>
<evidence type="ECO:0000256" key="3">
    <source>
        <dbReference type="ARBA" id="ARBA00022475"/>
    </source>
</evidence>
<dbReference type="Proteomes" id="UP000625804">
    <property type="component" value="Unassembled WGS sequence"/>
</dbReference>
<organism evidence="10 11">
    <name type="scientific">Calidifontibacillus erzurumensis</name>
    <dbReference type="NCBI Taxonomy" id="2741433"/>
    <lineage>
        <taxon>Bacteria</taxon>
        <taxon>Bacillati</taxon>
        <taxon>Bacillota</taxon>
        <taxon>Bacilli</taxon>
        <taxon>Bacillales</taxon>
        <taxon>Bacillaceae</taxon>
        <taxon>Calidifontibacillus/Schinkia group</taxon>
        <taxon>Calidifontibacillus</taxon>
    </lineage>
</organism>